<dbReference type="PROSITE" id="PS51698">
    <property type="entry name" value="U_BOX"/>
    <property type="match status" value="1"/>
</dbReference>
<dbReference type="Gramene" id="OMERI04G11980.1">
    <property type="protein sequence ID" value="OMERI04G11980.1"/>
    <property type="gene ID" value="OMERI04G11980"/>
</dbReference>
<evidence type="ECO:0000256" key="2">
    <source>
        <dbReference type="ARBA" id="ARBA00004906"/>
    </source>
</evidence>
<dbReference type="SUPFAM" id="SSF57850">
    <property type="entry name" value="RING/U-box"/>
    <property type="match status" value="1"/>
</dbReference>
<keyword evidence="3 5" id="KW-0808">Transferase</keyword>
<dbReference type="InterPro" id="IPR003613">
    <property type="entry name" value="Ubox_domain"/>
</dbReference>
<comment type="function">
    <text evidence="5">Functions as an E3 ubiquitin ligase.</text>
</comment>
<dbReference type="InterPro" id="IPR011989">
    <property type="entry name" value="ARM-like"/>
</dbReference>
<dbReference type="UniPathway" id="UPA00143"/>
<evidence type="ECO:0000256" key="1">
    <source>
        <dbReference type="ARBA" id="ARBA00000900"/>
    </source>
</evidence>
<dbReference type="PANTHER" id="PTHR22849">
    <property type="entry name" value="WDSAM1 PROTEIN"/>
    <property type="match status" value="1"/>
</dbReference>
<dbReference type="STRING" id="40149.A0A0E0DEJ9"/>
<evidence type="ECO:0000313" key="7">
    <source>
        <dbReference type="EnsemblPlants" id="OMERI04G11980.1"/>
    </source>
</evidence>
<dbReference type="InterPro" id="IPR045185">
    <property type="entry name" value="PUB22/23/24-like"/>
</dbReference>
<dbReference type="Gene3D" id="3.30.40.10">
    <property type="entry name" value="Zinc/RING finger domain, C3HC4 (zinc finger)"/>
    <property type="match status" value="1"/>
</dbReference>
<dbReference type="CDD" id="cd16664">
    <property type="entry name" value="RING-Ubox_PUB"/>
    <property type="match status" value="1"/>
</dbReference>
<evidence type="ECO:0000313" key="8">
    <source>
        <dbReference type="Proteomes" id="UP000008021"/>
    </source>
</evidence>
<dbReference type="Gene3D" id="1.25.10.10">
    <property type="entry name" value="Leucine-rich Repeat Variant"/>
    <property type="match status" value="1"/>
</dbReference>
<dbReference type="InterPro" id="IPR045210">
    <property type="entry name" value="RING-Ubox_PUB"/>
</dbReference>
<evidence type="ECO:0000256" key="3">
    <source>
        <dbReference type="ARBA" id="ARBA00022679"/>
    </source>
</evidence>
<dbReference type="InterPro" id="IPR058678">
    <property type="entry name" value="ARM_PUB"/>
</dbReference>
<dbReference type="EnsemblPlants" id="OMERI04G11980.1">
    <property type="protein sequence ID" value="OMERI04G11980.1"/>
    <property type="gene ID" value="OMERI04G11980"/>
</dbReference>
<keyword evidence="8" id="KW-1185">Reference proteome</keyword>
<dbReference type="Pfam" id="PF04564">
    <property type="entry name" value="U-box"/>
    <property type="match status" value="1"/>
</dbReference>
<proteinExistence type="predicted"/>
<dbReference type="Proteomes" id="UP000008021">
    <property type="component" value="Chromosome 4"/>
</dbReference>
<evidence type="ECO:0000256" key="4">
    <source>
        <dbReference type="ARBA" id="ARBA00022786"/>
    </source>
</evidence>
<dbReference type="eggNOG" id="ENOG502QWES">
    <property type="taxonomic scope" value="Eukaryota"/>
</dbReference>
<sequence length="428" mass="44517">MADWRRDMSIPHLFRCPISLDIFTDPVTLCTGQTYDRPCIERWLAAGHRTCPVTMQPLGDATALVPNRTLRHLIERWLSTDQHHHHLPEPPAAAAAAEAEADAEEPSLAALKRCLQQPDAAGAGKVKVGALKKVMTLASESDVGRACMVQLGFLPVLLQLVFHAPPASERHGGEAVVVEELALQCALGLMPSSAASPQLGCLNVLKSEASLASLVGLLERGRGRTRAGLCRLLEAVATAAATRELALVVAASPRVWQALLPLLRHDGPAPTPAPPHDAHAASDAAVRAVAAICASEPARGGAIHHGAVGALLGHLSWAASGKCASGAVPSALAAVEALAASEAGRRAVARAPGGTRALVRHVFMMNSSNDGSEHAVAALLAVCRESRAARSEAAAAGVVTQLLLLLQSQCGARAKAKARSLLKLLKSM</sequence>
<dbReference type="InterPro" id="IPR013083">
    <property type="entry name" value="Znf_RING/FYVE/PHD"/>
</dbReference>
<accession>A0A0E0DEJ9</accession>
<dbReference type="AlphaFoldDB" id="A0A0E0DEJ9"/>
<dbReference type="GO" id="GO:0061630">
    <property type="term" value="F:ubiquitin protein ligase activity"/>
    <property type="evidence" value="ECO:0007669"/>
    <property type="project" value="UniProtKB-UniRule"/>
</dbReference>
<dbReference type="GO" id="GO:0016567">
    <property type="term" value="P:protein ubiquitination"/>
    <property type="evidence" value="ECO:0007669"/>
    <property type="project" value="UniProtKB-UniRule"/>
</dbReference>
<comment type="pathway">
    <text evidence="2 5">Protein modification; protein ubiquitination.</text>
</comment>
<dbReference type="EC" id="2.3.2.27" evidence="5"/>
<evidence type="ECO:0000259" key="6">
    <source>
        <dbReference type="PROSITE" id="PS51698"/>
    </source>
</evidence>
<dbReference type="InterPro" id="IPR016024">
    <property type="entry name" value="ARM-type_fold"/>
</dbReference>
<keyword evidence="4 5" id="KW-0833">Ubl conjugation pathway</keyword>
<comment type="catalytic activity">
    <reaction evidence="1 5">
        <text>S-ubiquitinyl-[E2 ubiquitin-conjugating enzyme]-L-cysteine + [acceptor protein]-L-lysine = [E2 ubiquitin-conjugating enzyme]-L-cysteine + N(6)-ubiquitinyl-[acceptor protein]-L-lysine.</text>
        <dbReference type="EC" id="2.3.2.27"/>
    </reaction>
</comment>
<dbReference type="SMART" id="SM00504">
    <property type="entry name" value="Ubox"/>
    <property type="match status" value="1"/>
</dbReference>
<name>A0A0E0DEJ9_9ORYZ</name>
<reference evidence="7" key="2">
    <citation type="submission" date="2018-05" db="EMBL/GenBank/DDBJ databases">
        <title>OmerRS3 (Oryza meridionalis Reference Sequence Version 3).</title>
        <authorList>
            <person name="Zhang J."/>
            <person name="Kudrna D."/>
            <person name="Lee S."/>
            <person name="Talag J."/>
            <person name="Welchert J."/>
            <person name="Wing R.A."/>
        </authorList>
    </citation>
    <scope>NUCLEOTIDE SEQUENCE [LARGE SCALE GENOMIC DNA]</scope>
    <source>
        <strain evidence="7">cv. OR44</strain>
    </source>
</reference>
<feature type="domain" description="U-box" evidence="6">
    <location>
        <begin position="9"/>
        <end position="84"/>
    </location>
</feature>
<reference evidence="7" key="1">
    <citation type="submission" date="2015-04" db="UniProtKB">
        <authorList>
            <consortium name="EnsemblPlants"/>
        </authorList>
    </citation>
    <scope>IDENTIFICATION</scope>
</reference>
<dbReference type="Pfam" id="PF25598">
    <property type="entry name" value="ARM_PUB"/>
    <property type="match status" value="1"/>
</dbReference>
<evidence type="ECO:0000256" key="5">
    <source>
        <dbReference type="RuleBase" id="RU369093"/>
    </source>
</evidence>
<dbReference type="PANTHER" id="PTHR22849:SF103">
    <property type="entry name" value="U-BOX DOMAIN-CONTAINING PROTEIN"/>
    <property type="match status" value="1"/>
</dbReference>
<dbReference type="SUPFAM" id="SSF48371">
    <property type="entry name" value="ARM repeat"/>
    <property type="match status" value="1"/>
</dbReference>
<protein>
    <recommendedName>
        <fullName evidence="5 6">U-box domain-containing protein</fullName>
        <ecNumber evidence="5">2.3.2.27</ecNumber>
    </recommendedName>
    <alternativeName>
        <fullName evidence="5">RING-type E3 ubiquitin transferase PUB</fullName>
    </alternativeName>
</protein>
<dbReference type="HOGENOM" id="CLU_006348_1_1_1"/>
<dbReference type="FunFam" id="3.30.40.10:FF:000442">
    <property type="entry name" value="RING-type E3 ubiquitin transferase"/>
    <property type="match status" value="1"/>
</dbReference>
<organism evidence="7">
    <name type="scientific">Oryza meridionalis</name>
    <dbReference type="NCBI Taxonomy" id="40149"/>
    <lineage>
        <taxon>Eukaryota</taxon>
        <taxon>Viridiplantae</taxon>
        <taxon>Streptophyta</taxon>
        <taxon>Embryophyta</taxon>
        <taxon>Tracheophyta</taxon>
        <taxon>Spermatophyta</taxon>
        <taxon>Magnoliopsida</taxon>
        <taxon>Liliopsida</taxon>
        <taxon>Poales</taxon>
        <taxon>Poaceae</taxon>
        <taxon>BOP clade</taxon>
        <taxon>Oryzoideae</taxon>
        <taxon>Oryzeae</taxon>
        <taxon>Oryzinae</taxon>
        <taxon>Oryza</taxon>
    </lineage>
</organism>